<dbReference type="InterPro" id="IPR043833">
    <property type="entry name" value="DUF5810"/>
</dbReference>
<sequence>MGFACPVCEIPHQDATHLANHLAFTAMTHGDDHEAWLDDHVPEWAGYGEAELAAAVEDLAPEAEYEQVFEDTVRARGGVGGDHGHAHSHDGSPAGIDPGAAAATGRGDLDEAARAVLEEARELTAEMLTEDDDRDASGTDADEGRTDPEGDGRDGAPDTDADDGDG</sequence>
<dbReference type="AlphaFoldDB" id="A0A7J9SJI8"/>
<gene>
    <name evidence="2" type="ORF">H5V44_12555</name>
</gene>
<evidence type="ECO:0000313" key="3">
    <source>
        <dbReference type="Proteomes" id="UP000546257"/>
    </source>
</evidence>
<keyword evidence="3" id="KW-1185">Reference proteome</keyword>
<feature type="region of interest" description="Disordered" evidence="1">
    <location>
        <begin position="72"/>
        <end position="166"/>
    </location>
</feature>
<evidence type="ECO:0000256" key="1">
    <source>
        <dbReference type="SAM" id="MobiDB-lite"/>
    </source>
</evidence>
<organism evidence="2 3">
    <name type="scientific">Halobellus ruber</name>
    <dbReference type="NCBI Taxonomy" id="2761102"/>
    <lineage>
        <taxon>Archaea</taxon>
        <taxon>Methanobacteriati</taxon>
        <taxon>Methanobacteriota</taxon>
        <taxon>Stenosarchaea group</taxon>
        <taxon>Halobacteria</taxon>
        <taxon>Halobacteriales</taxon>
        <taxon>Haloferacaceae</taxon>
        <taxon>Halobellus</taxon>
    </lineage>
</organism>
<reference evidence="2 3" key="1">
    <citation type="submission" date="2020-08" db="EMBL/GenBank/DDBJ databases">
        <authorList>
            <person name="Seo M.-J."/>
        </authorList>
    </citation>
    <scope>NUCLEOTIDE SEQUENCE [LARGE SCALE GENOMIC DNA]</scope>
    <source>
        <strain evidence="2 3">MBLA0160</strain>
    </source>
</reference>
<name>A0A7J9SJI8_9EURY</name>
<accession>A0A7J9SJI8</accession>
<dbReference type="Pfam" id="PF19126">
    <property type="entry name" value="DUF5810"/>
    <property type="match status" value="1"/>
</dbReference>
<proteinExistence type="predicted"/>
<evidence type="ECO:0000313" key="2">
    <source>
        <dbReference type="EMBL" id="MBB6647104.1"/>
    </source>
</evidence>
<feature type="compositionally biased region" description="Basic and acidic residues" evidence="1">
    <location>
        <begin position="142"/>
        <end position="156"/>
    </location>
</feature>
<protein>
    <submittedName>
        <fullName evidence="2">Uncharacterized protein</fullName>
    </submittedName>
</protein>
<feature type="compositionally biased region" description="Basic and acidic residues" evidence="1">
    <location>
        <begin position="107"/>
        <end position="124"/>
    </location>
</feature>
<dbReference type="Proteomes" id="UP000546257">
    <property type="component" value="Unassembled WGS sequence"/>
</dbReference>
<dbReference type="RefSeq" id="WP_185193475.1">
    <property type="nucleotide sequence ID" value="NZ_JACKXD010000004.1"/>
</dbReference>
<dbReference type="EMBL" id="JACKXD010000004">
    <property type="protein sequence ID" value="MBB6647104.1"/>
    <property type="molecule type" value="Genomic_DNA"/>
</dbReference>
<feature type="compositionally biased region" description="Acidic residues" evidence="1">
    <location>
        <begin position="157"/>
        <end position="166"/>
    </location>
</feature>
<comment type="caution">
    <text evidence="2">The sequence shown here is derived from an EMBL/GenBank/DDBJ whole genome shotgun (WGS) entry which is preliminary data.</text>
</comment>